<proteinExistence type="predicted"/>
<accession>A0AAD5VCA8</accession>
<evidence type="ECO:0000259" key="2">
    <source>
        <dbReference type="Pfam" id="PF18803"/>
    </source>
</evidence>
<dbReference type="Pfam" id="PF18803">
    <property type="entry name" value="CxC2"/>
    <property type="match status" value="1"/>
</dbReference>
<dbReference type="InterPro" id="IPR041457">
    <property type="entry name" value="CxC2_KDZ-assoc"/>
</dbReference>
<dbReference type="Proteomes" id="UP001212997">
    <property type="component" value="Unassembled WGS sequence"/>
</dbReference>
<organism evidence="3 4">
    <name type="scientific">Meripilus lineatus</name>
    <dbReference type="NCBI Taxonomy" id="2056292"/>
    <lineage>
        <taxon>Eukaryota</taxon>
        <taxon>Fungi</taxon>
        <taxon>Dikarya</taxon>
        <taxon>Basidiomycota</taxon>
        <taxon>Agaricomycotina</taxon>
        <taxon>Agaricomycetes</taxon>
        <taxon>Polyporales</taxon>
        <taxon>Meripilaceae</taxon>
        <taxon>Meripilus</taxon>
    </lineage>
</organism>
<evidence type="ECO:0000313" key="3">
    <source>
        <dbReference type="EMBL" id="KAJ3491496.1"/>
    </source>
</evidence>
<feature type="region of interest" description="Disordered" evidence="1">
    <location>
        <begin position="29"/>
        <end position="53"/>
    </location>
</feature>
<evidence type="ECO:0000256" key="1">
    <source>
        <dbReference type="SAM" id="MobiDB-lite"/>
    </source>
</evidence>
<sequence length="894" mass="100289">MGPKKKGVFVEGSSFSGFHSSSGPSFTHFNPFSSLQGARPPIHPEPPLATTADNVDEPIPMSNPLPDVKKPCLEDKGARCRTNNRNTPTMHTCVDILLLSKASLALPARGRCPHAILCTGARNVCRPCIVVVKLGHNSEKCPSNLRPCPMTVMDEHGMEDVNVDFCQCEFGPKAGSDTVQLLDAGFWPASWESPRTAFTIDVMKQFQRLANMASVTVQDYIATLIVATNNVDSDLSANRYREFFSSMRKFVFMRMCLHKGIWPAAGLPPGSLAMLCPACPQPGINMDPDWRQRPKEDRFLDALFHAVDGNFHMSLKEKPSDPDNKEYLSTMKLVDDGTSSCTIGLSCARHMFVLPCGGVDLQKGERFANVDFAMLHGLQRWFPLLLHVSAYDINCQYMIYFRKRMQELGVEMKHSKSLLQKYFPSFISVIAGIGKYHLPCHCLACQYEFSFNLLPGAGMTDGEAPERIWSTLNSLSNCTREMSSSHRHDIINDFHGHSNWRRTKSMRDCWSSLEDELKNCGLGDRVEGLAAALHISSSEEVPPPEVSDPSLAGLAETIQEGIELQSLQAVLVAEISSGKARELSDRALQDLFDRLRDRLEHWQSLSQTYLSLLVDVVPSLLADAEKEEASIVNESTNEEPVEPTPTKGKRKRTRQPKRHNPTLSEVNSVVLVLPSSLSTEVQQHPTMSAAISLEKEHRKAHCGALLDALRGELIHRYSQKRWQKEASGQRAMTRAHSSLAKLDHAIRKTVAGYRRSREALVSLGVNVNAEKLFELQDEDVKPYIFRFNRQELGDSYKTSSWVWRNLSFLKERSQEDKQSVRDFYIESRRDWREVSEQRKWEGLLGAAVYASKQAKVYSCLLGLCIEEFEEHQSVVNVEAIQCFWSAPSAAHSAD</sequence>
<keyword evidence="4" id="KW-1185">Reference proteome</keyword>
<dbReference type="EMBL" id="JANAWD010000011">
    <property type="protein sequence ID" value="KAJ3491496.1"/>
    <property type="molecule type" value="Genomic_DNA"/>
</dbReference>
<dbReference type="InterPro" id="IPR040521">
    <property type="entry name" value="KDZ"/>
</dbReference>
<dbReference type="Pfam" id="PF18758">
    <property type="entry name" value="KDZ"/>
    <property type="match status" value="1"/>
</dbReference>
<dbReference type="AlphaFoldDB" id="A0AAD5VCA8"/>
<reference evidence="3" key="1">
    <citation type="submission" date="2022-07" db="EMBL/GenBank/DDBJ databases">
        <title>Genome Sequence of Physisporinus lineatus.</title>
        <authorList>
            <person name="Buettner E."/>
        </authorList>
    </citation>
    <scope>NUCLEOTIDE SEQUENCE</scope>
    <source>
        <strain evidence="3">VT162</strain>
    </source>
</reference>
<feature type="domain" description="CxC2-like cysteine cluster KDZ transposase-associated" evidence="2">
    <location>
        <begin position="130"/>
        <end position="231"/>
    </location>
</feature>
<feature type="region of interest" description="Disordered" evidence="1">
    <location>
        <begin position="628"/>
        <end position="665"/>
    </location>
</feature>
<feature type="compositionally biased region" description="Basic residues" evidence="1">
    <location>
        <begin position="647"/>
        <end position="660"/>
    </location>
</feature>
<comment type="caution">
    <text evidence="3">The sequence shown here is derived from an EMBL/GenBank/DDBJ whole genome shotgun (WGS) entry which is preliminary data.</text>
</comment>
<protein>
    <recommendedName>
        <fullName evidence="2">CxC2-like cysteine cluster KDZ transposase-associated domain-containing protein</fullName>
    </recommendedName>
</protein>
<evidence type="ECO:0000313" key="4">
    <source>
        <dbReference type="Proteomes" id="UP001212997"/>
    </source>
</evidence>
<gene>
    <name evidence="3" type="ORF">NLI96_g625</name>
</gene>
<dbReference type="PANTHER" id="PTHR33096">
    <property type="entry name" value="CXC2 DOMAIN-CONTAINING PROTEIN"/>
    <property type="match status" value="1"/>
</dbReference>
<name>A0AAD5VCA8_9APHY</name>
<dbReference type="PANTHER" id="PTHR33096:SF1">
    <property type="entry name" value="CXC1-LIKE CYSTEINE CLUSTER ASSOCIATED WITH KDZ TRANSPOSASES DOMAIN-CONTAINING PROTEIN"/>
    <property type="match status" value="1"/>
</dbReference>